<dbReference type="EnsemblMetazoa" id="LLOJ003108-RA">
    <property type="protein sequence ID" value="LLOJ003108-PA"/>
    <property type="gene ID" value="LLOJ003108"/>
</dbReference>
<dbReference type="InterPro" id="IPR016024">
    <property type="entry name" value="ARM-type_fold"/>
</dbReference>
<dbReference type="PANTHER" id="PTHR13387">
    <property type="entry name" value="PROTEIN HGH1 HOMOLOG"/>
    <property type="match status" value="1"/>
</dbReference>
<dbReference type="EMBL" id="GITU01010079">
    <property type="protein sequence ID" value="MBC1178782.1"/>
    <property type="molecule type" value="Transcribed_RNA"/>
</dbReference>
<evidence type="ECO:0000259" key="3">
    <source>
        <dbReference type="Pfam" id="PF04063"/>
    </source>
</evidence>
<organism evidence="6 7">
    <name type="scientific">Lutzomyia longipalpis</name>
    <name type="common">Sand fly</name>
    <dbReference type="NCBI Taxonomy" id="7200"/>
    <lineage>
        <taxon>Eukaryota</taxon>
        <taxon>Metazoa</taxon>
        <taxon>Ecdysozoa</taxon>
        <taxon>Arthropoda</taxon>
        <taxon>Hexapoda</taxon>
        <taxon>Insecta</taxon>
        <taxon>Pterygota</taxon>
        <taxon>Neoptera</taxon>
        <taxon>Endopterygota</taxon>
        <taxon>Diptera</taxon>
        <taxon>Nematocera</taxon>
        <taxon>Psychodoidea</taxon>
        <taxon>Psychodidae</taxon>
        <taxon>Lutzomyia</taxon>
        <taxon>Lutzomyia</taxon>
    </lineage>
</organism>
<keyword evidence="7" id="KW-1185">Reference proteome</keyword>
<accession>A0A1B0CFI7</accession>
<dbReference type="Proteomes" id="UP000092461">
    <property type="component" value="Unassembled WGS sequence"/>
</dbReference>
<dbReference type="PANTHER" id="PTHR13387:SF9">
    <property type="entry name" value="PROTEIN HGH1 HOMOLOG"/>
    <property type="match status" value="1"/>
</dbReference>
<dbReference type="VEuPathDB" id="VectorBase:LLOJ003108"/>
<dbReference type="EMBL" id="AJWK01010111">
    <property type="status" value="NOT_ANNOTATED_CDS"/>
    <property type="molecule type" value="Genomic_DNA"/>
</dbReference>
<evidence type="ECO:0000259" key="4">
    <source>
        <dbReference type="Pfam" id="PF04064"/>
    </source>
</evidence>
<dbReference type="InterPro" id="IPR011989">
    <property type="entry name" value="ARM-like"/>
</dbReference>
<evidence type="ECO:0000313" key="5">
    <source>
        <dbReference type="EMBL" id="MBC1178782.1"/>
    </source>
</evidence>
<proteinExistence type="inferred from homology"/>
<dbReference type="InterPro" id="IPR007206">
    <property type="entry name" value="Protein_HGH1_C"/>
</dbReference>
<comment type="similarity">
    <text evidence="1">Belongs to the HGH1 family.</text>
</comment>
<protein>
    <recommendedName>
        <fullName evidence="2">Protein HGH1 homolog</fullName>
    </recommendedName>
</protein>
<evidence type="ECO:0000256" key="2">
    <source>
        <dbReference type="ARBA" id="ARBA00014076"/>
    </source>
</evidence>
<reference evidence="6" key="3">
    <citation type="submission" date="2020-05" db="UniProtKB">
        <authorList>
            <consortium name="EnsemblMetazoa"/>
        </authorList>
    </citation>
    <scope>IDENTIFICATION</scope>
    <source>
        <strain evidence="6">Jacobina</strain>
    </source>
</reference>
<evidence type="ECO:0000256" key="1">
    <source>
        <dbReference type="ARBA" id="ARBA00006712"/>
    </source>
</evidence>
<dbReference type="VEuPathDB" id="VectorBase:LLONM1_003701"/>
<sequence>MEALSEFTTFLQKDSRLDLKAVALSHILSLSGNVEGRSLLSNAPEILNLILNLTTDPTQAISKDAVLTLVNISSEGSGAKALLGCSKVLEILFDAIFNEKSSLADAWCMILCNVSRQEELVDQILEEVEKDENTLNKLVICFTRMGYNKAGSNLHYIGPVFSNFSQSSRGRSMLCNREKMFLQRILPFVQYKESLIRRGGVVGFLKNVCFDTSLHDWLMSEEINVLPFILLPLAGPEEFDDEDNDKFPIELQYLSPDKEREEDPDIRKMLLECLLQLCATRKNREYLRQKGTYEILREYHKWEVKQGDECRQTLLACENVVDVLIRTEDEIAHDNLKQMEIPDDVNRQLEKLDLLNNENEPQ</sequence>
<reference evidence="7" key="1">
    <citation type="submission" date="2012-05" db="EMBL/GenBank/DDBJ databases">
        <title>Whole Genome Assembly of Lutzomyia longipalpis.</title>
        <authorList>
            <person name="Richards S."/>
            <person name="Qu C."/>
            <person name="Dillon R."/>
            <person name="Worley K."/>
            <person name="Scherer S."/>
            <person name="Batterton M."/>
            <person name="Taylor A."/>
            <person name="Hawes A."/>
            <person name="Hernandez B."/>
            <person name="Kovar C."/>
            <person name="Mandapat C."/>
            <person name="Pham C."/>
            <person name="Qu C."/>
            <person name="Jing C."/>
            <person name="Bess C."/>
            <person name="Bandaranaike D."/>
            <person name="Ngo D."/>
            <person name="Ongeri F."/>
            <person name="Arias F."/>
            <person name="Lara F."/>
            <person name="Weissenberger G."/>
            <person name="Kamau G."/>
            <person name="Han H."/>
            <person name="Shen H."/>
            <person name="Dinh H."/>
            <person name="Khalil I."/>
            <person name="Jones J."/>
            <person name="Shafer J."/>
            <person name="Jayaseelan J."/>
            <person name="Quiroz J."/>
            <person name="Blankenburg K."/>
            <person name="Nguyen L."/>
            <person name="Jackson L."/>
            <person name="Francisco L."/>
            <person name="Tang L.-Y."/>
            <person name="Pu L.-L."/>
            <person name="Perales L."/>
            <person name="Lorensuhewa L."/>
            <person name="Munidasa M."/>
            <person name="Coyle M."/>
            <person name="Taylor M."/>
            <person name="Puazo M."/>
            <person name="Firestine M."/>
            <person name="Scheel M."/>
            <person name="Javaid M."/>
            <person name="Wang M."/>
            <person name="Li M."/>
            <person name="Tabassum N."/>
            <person name="Saada N."/>
            <person name="Osuji N."/>
            <person name="Aqrawi P."/>
            <person name="Fu Q."/>
            <person name="Thornton R."/>
            <person name="Raj R."/>
            <person name="Goodspeed R."/>
            <person name="Mata R."/>
            <person name="Najjar R."/>
            <person name="Gubbala S."/>
            <person name="Lee S."/>
            <person name="Denson S."/>
            <person name="Patil S."/>
            <person name="Macmil S."/>
            <person name="Qi S."/>
            <person name="Matskevitch T."/>
            <person name="Palculict T."/>
            <person name="Mathew T."/>
            <person name="Vee V."/>
            <person name="Velamala V."/>
            <person name="Korchina V."/>
            <person name="Cai W."/>
            <person name="Liu W."/>
            <person name="Dai W."/>
            <person name="Zou X."/>
            <person name="Zhu Y."/>
            <person name="Zhang Y."/>
            <person name="Wu Y.-Q."/>
            <person name="Xin Y."/>
            <person name="Nazarath L."/>
            <person name="Kovar C."/>
            <person name="Han Y."/>
            <person name="Muzny D."/>
            <person name="Gibbs R."/>
        </authorList>
    </citation>
    <scope>NUCLEOTIDE SEQUENCE [LARGE SCALE GENOMIC DNA]</scope>
    <source>
        <strain evidence="7">Jacobina</strain>
    </source>
</reference>
<dbReference type="InterPro" id="IPR039717">
    <property type="entry name" value="Hgh1"/>
</dbReference>
<dbReference type="Pfam" id="PF04064">
    <property type="entry name" value="DUF384"/>
    <property type="match status" value="1"/>
</dbReference>
<reference evidence="5" key="2">
    <citation type="journal article" date="2020" name="BMC">
        <title>Leishmania infection induces a limited differential gene expression in the sand fly midgut.</title>
        <authorList>
            <person name="Coutinho-Abreu I.V."/>
            <person name="Serafim T.D."/>
            <person name="Meneses C."/>
            <person name="Kamhawi S."/>
            <person name="Oliveira F."/>
            <person name="Valenzuela J.G."/>
        </authorList>
    </citation>
    <scope>NUCLEOTIDE SEQUENCE</scope>
    <source>
        <strain evidence="5">Jacobina</strain>
        <tissue evidence="5">Midgut</tissue>
    </source>
</reference>
<dbReference type="AlphaFoldDB" id="A0A1B0CFI7"/>
<dbReference type="SUPFAM" id="SSF48371">
    <property type="entry name" value="ARM repeat"/>
    <property type="match status" value="1"/>
</dbReference>
<evidence type="ECO:0000313" key="7">
    <source>
        <dbReference type="Proteomes" id="UP000092461"/>
    </source>
</evidence>
<feature type="domain" description="Protein HGH1 N-terminal" evidence="3">
    <location>
        <begin position="96"/>
        <end position="268"/>
    </location>
</feature>
<feature type="domain" description="Protein HGH1 C-terminal" evidence="4">
    <location>
        <begin position="273"/>
        <end position="331"/>
    </location>
</feature>
<dbReference type="Gene3D" id="1.25.10.10">
    <property type="entry name" value="Leucine-rich Repeat Variant"/>
    <property type="match status" value="1"/>
</dbReference>
<name>A0A1B0CFI7_LUTLO</name>
<evidence type="ECO:0000313" key="6">
    <source>
        <dbReference type="EnsemblMetazoa" id="LLOJ003108-PA"/>
    </source>
</evidence>
<dbReference type="InterPro" id="IPR007205">
    <property type="entry name" value="Protein_HGH1_N"/>
</dbReference>
<dbReference type="Pfam" id="PF04063">
    <property type="entry name" value="DUF383"/>
    <property type="match status" value="1"/>
</dbReference>